<evidence type="ECO:0008006" key="4">
    <source>
        <dbReference type="Google" id="ProtNLM"/>
    </source>
</evidence>
<gene>
    <name evidence="2" type="ORF">QFZ22_000554</name>
</gene>
<comment type="caution">
    <text evidence="2">The sequence shown here is derived from an EMBL/GenBank/DDBJ whole genome shotgun (WGS) entry which is preliminary data.</text>
</comment>
<dbReference type="AlphaFoldDB" id="A0AAW8F428"/>
<name>A0AAW8F428_9ACTN</name>
<proteinExistence type="predicted"/>
<evidence type="ECO:0000313" key="2">
    <source>
        <dbReference type="EMBL" id="MDQ0904569.1"/>
    </source>
</evidence>
<organism evidence="2 3">
    <name type="scientific">Streptomyces canus</name>
    <dbReference type="NCBI Taxonomy" id="58343"/>
    <lineage>
        <taxon>Bacteria</taxon>
        <taxon>Bacillati</taxon>
        <taxon>Actinomycetota</taxon>
        <taxon>Actinomycetes</taxon>
        <taxon>Kitasatosporales</taxon>
        <taxon>Streptomycetaceae</taxon>
        <taxon>Streptomyces</taxon>
        <taxon>Streptomyces aurantiacus group</taxon>
    </lineage>
</organism>
<accession>A0AAW8F428</accession>
<dbReference type="RefSeq" id="WP_306972150.1">
    <property type="nucleotide sequence ID" value="NZ_JAUSZV010000003.1"/>
</dbReference>
<dbReference type="EMBL" id="JAUSZV010000003">
    <property type="protein sequence ID" value="MDQ0904569.1"/>
    <property type="molecule type" value="Genomic_DNA"/>
</dbReference>
<protein>
    <recommendedName>
        <fullName evidence="4">Peptidoglycan-binding protein</fullName>
    </recommendedName>
</protein>
<reference evidence="2" key="1">
    <citation type="submission" date="2023-07" db="EMBL/GenBank/DDBJ databases">
        <title>Comparative genomics of wheat-associated soil bacteria to identify genetic determinants of phenazine resistance.</title>
        <authorList>
            <person name="Mouncey N."/>
        </authorList>
    </citation>
    <scope>NUCLEOTIDE SEQUENCE</scope>
    <source>
        <strain evidence="2">V4I22</strain>
    </source>
</reference>
<feature type="region of interest" description="Disordered" evidence="1">
    <location>
        <begin position="161"/>
        <end position="216"/>
    </location>
</feature>
<feature type="compositionally biased region" description="Low complexity" evidence="1">
    <location>
        <begin position="178"/>
        <end position="187"/>
    </location>
</feature>
<sequence>MARSKRAVSRTGDATPAKGRRRWLSALAALAVAAAGVGAAKWAADDSGAGTAVKKTTKVRTVAVIRTDLSNEMELSGTLGYGTPLSVQGAASGRVTWLPAPGAKVDRNEQLYRIDDRPVRVFYGSTPMFRRLDTRGLVGRDIKVIADNLRALGYNIGSQPGVGSTVRKAATPVPGPAAPNASAAPEAKTSGAPDGRTDEAEAPTPTASAREETKVKEGDGVLTADLMDAVRRWQTATGAAATGVLDVSDIVVTQGAVRVSSVKTQLGADAATGELMTLTATTKSVTVPVDAPDIASVKQGAKVTIKLPDASEVPGEVSVISTVVQTEEGAPEGAAGPAKVTVTVSLARTSASKVADIDSAAVQVRFTGQTKKGVLAVPVGTLLALSEGGYAVQVENGPLRPVELGMFAKGMVEITGPHVEEGTRVVTAS</sequence>
<evidence type="ECO:0000313" key="3">
    <source>
        <dbReference type="Proteomes" id="UP001234216"/>
    </source>
</evidence>
<evidence type="ECO:0000256" key="1">
    <source>
        <dbReference type="SAM" id="MobiDB-lite"/>
    </source>
</evidence>
<dbReference type="Proteomes" id="UP001234216">
    <property type="component" value="Unassembled WGS sequence"/>
</dbReference>